<dbReference type="WBParaSite" id="TCLT_0000896701-mRNA-1">
    <property type="protein sequence ID" value="TCLT_0000896701-mRNA-1"/>
    <property type="gene ID" value="TCLT_0000896701"/>
</dbReference>
<protein>
    <submittedName>
        <fullName evidence="3">Phospholipid scramblase</fullName>
    </submittedName>
</protein>
<dbReference type="OrthoDB" id="5819100at2759"/>
<evidence type="ECO:0000313" key="2">
    <source>
        <dbReference type="Proteomes" id="UP000276776"/>
    </source>
</evidence>
<evidence type="ECO:0000313" key="3">
    <source>
        <dbReference type="WBParaSite" id="TCLT_0000896701-mRNA-1"/>
    </source>
</evidence>
<proteinExistence type="predicted"/>
<sequence>MGRSLTKNDQARAQSAYLLRKVHGRGIMKQLTATEKRRRMIEAGSKYAALNRENAPVKCSRSVNCASAASNMKDNVVVTATSSANDKMKFRNAATPTLSTINETFVRDDAALKSILNKCMPCSFTRRASIYRNRERPSLFPNGINPLDVAAAKFAKSGSLGSCDTRLLTSAPISSREKDVSMSATLCSVMGGLKKTPLSLLPDIIFFYWLIKIEVVQGKTVVDYTVAIFQGKTVRFDESISFQSPKNCTQTFPEHVDKTSFESTDKVILDLTQNFDDMLKKIRGLSACVFNNLAKAVHQVAVEKSMMPCEGHKILSDSSDVSTLNDKNCLMSEKCTTDLKQDCIALKTTRMK</sequence>
<gene>
    <name evidence="1" type="ORF">TCLT_LOCUS8956</name>
</gene>
<reference evidence="3" key="1">
    <citation type="submission" date="2017-02" db="UniProtKB">
        <authorList>
            <consortium name="WormBaseParasite"/>
        </authorList>
    </citation>
    <scope>IDENTIFICATION</scope>
</reference>
<evidence type="ECO:0000313" key="1">
    <source>
        <dbReference type="EMBL" id="VDN06550.1"/>
    </source>
</evidence>
<dbReference type="EMBL" id="UYYF01004708">
    <property type="protein sequence ID" value="VDN06550.1"/>
    <property type="molecule type" value="Genomic_DNA"/>
</dbReference>
<dbReference type="STRING" id="103827.A0A0N5D7C7"/>
<dbReference type="OMA" id="RTRNEYP"/>
<reference evidence="1 2" key="2">
    <citation type="submission" date="2018-11" db="EMBL/GenBank/DDBJ databases">
        <authorList>
            <consortium name="Pathogen Informatics"/>
        </authorList>
    </citation>
    <scope>NUCLEOTIDE SEQUENCE [LARGE SCALE GENOMIC DNA]</scope>
</reference>
<accession>A0A0N5D7C7</accession>
<dbReference type="AlphaFoldDB" id="A0A0N5D7C7"/>
<keyword evidence="2" id="KW-1185">Reference proteome</keyword>
<name>A0A0N5D7C7_THECL</name>
<dbReference type="Proteomes" id="UP000276776">
    <property type="component" value="Unassembled WGS sequence"/>
</dbReference>
<organism evidence="3">
    <name type="scientific">Thelazia callipaeda</name>
    <name type="common">Oriental eyeworm</name>
    <name type="synonym">Parasitic nematode</name>
    <dbReference type="NCBI Taxonomy" id="103827"/>
    <lineage>
        <taxon>Eukaryota</taxon>
        <taxon>Metazoa</taxon>
        <taxon>Ecdysozoa</taxon>
        <taxon>Nematoda</taxon>
        <taxon>Chromadorea</taxon>
        <taxon>Rhabditida</taxon>
        <taxon>Spirurina</taxon>
        <taxon>Spiruromorpha</taxon>
        <taxon>Thelazioidea</taxon>
        <taxon>Thelaziidae</taxon>
        <taxon>Thelazia</taxon>
    </lineage>
</organism>